<evidence type="ECO:0000256" key="5">
    <source>
        <dbReference type="ARBA" id="ARBA00023136"/>
    </source>
</evidence>
<keyword evidence="5" id="KW-0472">Membrane</keyword>
<keyword evidence="6" id="KW-0325">Glycoprotein</keyword>
<protein>
    <recommendedName>
        <fullName evidence="9">Copper acquisition factor BIM1-like domain-containing protein</fullName>
    </recommendedName>
</protein>
<organism evidence="10 11">
    <name type="scientific">Cutaneotrichosporon spelunceum</name>
    <dbReference type="NCBI Taxonomy" id="1672016"/>
    <lineage>
        <taxon>Eukaryota</taxon>
        <taxon>Fungi</taxon>
        <taxon>Dikarya</taxon>
        <taxon>Basidiomycota</taxon>
        <taxon>Agaricomycotina</taxon>
        <taxon>Tremellomycetes</taxon>
        <taxon>Trichosporonales</taxon>
        <taxon>Trichosporonaceae</taxon>
        <taxon>Cutaneotrichosporon</taxon>
    </lineage>
</organism>
<dbReference type="GO" id="GO:0098552">
    <property type="term" value="C:side of membrane"/>
    <property type="evidence" value="ECO:0007669"/>
    <property type="project" value="UniProtKB-KW"/>
</dbReference>
<accession>A0AAD3TUG7</accession>
<feature type="chain" id="PRO_5042058671" description="Copper acquisition factor BIM1-like domain-containing protein" evidence="8">
    <location>
        <begin position="20"/>
        <end position="217"/>
    </location>
</feature>
<feature type="domain" description="Copper acquisition factor BIM1-like" evidence="9">
    <location>
        <begin position="19"/>
        <end position="165"/>
    </location>
</feature>
<evidence type="ECO:0000256" key="1">
    <source>
        <dbReference type="ARBA" id="ARBA00004609"/>
    </source>
</evidence>
<sequence length="217" mass="22888">MVLTSPLFAWSLLASVACAHFTLDYPLTRGFDEDKEPQFCGGFDTASNPRQPAPLNGASIWINSHHPIATVDAFLSTKPDPKTWDDFNSTTNGTSSIMMASDFFQVADGVSCWNIDFSALPYNLTNGSQITLQIQYNGGDNPLYQCTDLVLLANYTIPSNYTCSKDAAAEFTKTRSSGPSATSQAGTASSGKASGASQIAASGGMFALAVAALAITL</sequence>
<dbReference type="PANTHER" id="PTHR34992:SF11">
    <property type="entry name" value="COPPER ACQUISITION FACTOR BIM1-LIKE DOMAIN-CONTAINING PROTEIN"/>
    <property type="match status" value="1"/>
</dbReference>
<comment type="subcellular location">
    <subcellularLocation>
        <location evidence="1">Cell membrane</location>
        <topology evidence="1">Lipid-anchor</topology>
        <topology evidence="1">GPI-anchor</topology>
    </subcellularLocation>
</comment>
<dbReference type="GO" id="GO:0005886">
    <property type="term" value="C:plasma membrane"/>
    <property type="evidence" value="ECO:0007669"/>
    <property type="project" value="UniProtKB-SubCell"/>
</dbReference>
<evidence type="ECO:0000256" key="6">
    <source>
        <dbReference type="ARBA" id="ARBA00023180"/>
    </source>
</evidence>
<reference evidence="10" key="1">
    <citation type="journal article" date="2023" name="BMC Genomics">
        <title>Chromosome-level genome assemblies of Cutaneotrichosporon spp. (Trichosporonales, Basidiomycota) reveal imbalanced evolution between nucleotide sequences and chromosome synteny.</title>
        <authorList>
            <person name="Kobayashi Y."/>
            <person name="Kayamori A."/>
            <person name="Aoki K."/>
            <person name="Shiwa Y."/>
            <person name="Matsutani M."/>
            <person name="Fujita N."/>
            <person name="Sugita T."/>
            <person name="Iwasaki W."/>
            <person name="Tanaka N."/>
            <person name="Takashima M."/>
        </authorList>
    </citation>
    <scope>NUCLEOTIDE SEQUENCE</scope>
    <source>
        <strain evidence="10">HIS016</strain>
    </source>
</reference>
<evidence type="ECO:0000256" key="3">
    <source>
        <dbReference type="ARBA" id="ARBA00022622"/>
    </source>
</evidence>
<dbReference type="InterPro" id="IPR046936">
    <property type="entry name" value="BIM1-like"/>
</dbReference>
<dbReference type="EMBL" id="BTCM01000003">
    <property type="protein sequence ID" value="GMK56731.1"/>
    <property type="molecule type" value="Genomic_DNA"/>
</dbReference>
<keyword evidence="2" id="KW-1003">Cell membrane</keyword>
<proteinExistence type="predicted"/>
<reference evidence="10" key="2">
    <citation type="submission" date="2023-06" db="EMBL/GenBank/DDBJ databases">
        <authorList>
            <person name="Kobayashi Y."/>
            <person name="Kayamori A."/>
            <person name="Aoki K."/>
            <person name="Shiwa Y."/>
            <person name="Fujita N."/>
            <person name="Sugita T."/>
            <person name="Iwasaki W."/>
            <person name="Tanaka N."/>
            <person name="Takashima M."/>
        </authorList>
    </citation>
    <scope>NUCLEOTIDE SEQUENCE</scope>
    <source>
        <strain evidence="10">HIS016</strain>
    </source>
</reference>
<keyword evidence="4 8" id="KW-0732">Signal</keyword>
<feature type="signal peptide" evidence="8">
    <location>
        <begin position="1"/>
        <end position="19"/>
    </location>
</feature>
<gene>
    <name evidence="10" type="ORF">CspeluHIS016_0305710</name>
</gene>
<evidence type="ECO:0000256" key="4">
    <source>
        <dbReference type="ARBA" id="ARBA00022729"/>
    </source>
</evidence>
<dbReference type="Proteomes" id="UP001222932">
    <property type="component" value="Unassembled WGS sequence"/>
</dbReference>
<evidence type="ECO:0000256" key="2">
    <source>
        <dbReference type="ARBA" id="ARBA00022475"/>
    </source>
</evidence>
<evidence type="ECO:0000256" key="7">
    <source>
        <dbReference type="ARBA" id="ARBA00023288"/>
    </source>
</evidence>
<evidence type="ECO:0000256" key="8">
    <source>
        <dbReference type="SAM" id="SignalP"/>
    </source>
</evidence>
<dbReference type="PANTHER" id="PTHR34992">
    <property type="entry name" value="HYPHAL ANASTAMOSIS-7 PROTEIN"/>
    <property type="match status" value="1"/>
</dbReference>
<evidence type="ECO:0000313" key="10">
    <source>
        <dbReference type="EMBL" id="GMK56731.1"/>
    </source>
</evidence>
<dbReference type="AlphaFoldDB" id="A0AAD3TUG7"/>
<dbReference type="Pfam" id="PF20238">
    <property type="entry name" value="BIM1-like_dom"/>
    <property type="match status" value="1"/>
</dbReference>
<keyword evidence="11" id="KW-1185">Reference proteome</keyword>
<dbReference type="InterPro" id="IPR046530">
    <property type="entry name" value="BIM1-like_dom"/>
</dbReference>
<evidence type="ECO:0000259" key="9">
    <source>
        <dbReference type="Pfam" id="PF20238"/>
    </source>
</evidence>
<evidence type="ECO:0000313" key="11">
    <source>
        <dbReference type="Proteomes" id="UP001222932"/>
    </source>
</evidence>
<keyword evidence="3" id="KW-0336">GPI-anchor</keyword>
<name>A0AAD3TUG7_9TREE</name>
<comment type="caution">
    <text evidence="10">The sequence shown here is derived from an EMBL/GenBank/DDBJ whole genome shotgun (WGS) entry which is preliminary data.</text>
</comment>
<dbReference type="CDD" id="cd21176">
    <property type="entry name" value="LPMO_auxiliary-like"/>
    <property type="match status" value="1"/>
</dbReference>
<keyword evidence="7" id="KW-0449">Lipoprotein</keyword>